<proteinExistence type="predicted"/>
<keyword evidence="2" id="KW-1185">Reference proteome</keyword>
<evidence type="ECO:0000313" key="2">
    <source>
        <dbReference type="Proteomes" id="UP000256970"/>
    </source>
</evidence>
<dbReference type="GO" id="GO:0016730">
    <property type="term" value="F:oxidoreductase activity, acting on iron-sulfur proteins as donors"/>
    <property type="evidence" value="ECO:0007669"/>
    <property type="project" value="InterPro"/>
</dbReference>
<dbReference type="PANTHER" id="PTHR31032:SF1">
    <property type="entry name" value="PGR5-LIKE PROTEIN 1B, CHLOROPLASTIC"/>
    <property type="match status" value="1"/>
</dbReference>
<dbReference type="Proteomes" id="UP000256970">
    <property type="component" value="Unassembled WGS sequence"/>
</dbReference>
<sequence>MRPCSSRISTLAPRTHLQHSPKWLVRAQPEAPPTAEATFEEGEQLTGDYCSLDSAGKRVRQENRTVGELEQEFLEAMSDYYYGDKPKLTDEEFELLKEELIWAGSKVAILDGDEQRFLEATQAYQKGQPIMSDDDYDALKAELKLKSSVVAAQGPRCSIRSKKMYSDAYPDYLRMTALNVPAALLVLGFLFSLDDLTGFEVTSLLELPPPGGIIVLWAVVLPTLYLLSTSITNLVLRDHTILKGPCPNCGTDNFTYFGDIFTVSGNRGVNVLECSSCKADLTYDLNKRVIVVDKTPEEKAEAMAAAAAKKAASAAKKAAAAARKANKA</sequence>
<organism evidence="1 2">
    <name type="scientific">Tetradesmus obliquus</name>
    <name type="common">Green alga</name>
    <name type="synonym">Acutodesmus obliquus</name>
    <dbReference type="NCBI Taxonomy" id="3088"/>
    <lineage>
        <taxon>Eukaryota</taxon>
        <taxon>Viridiplantae</taxon>
        <taxon>Chlorophyta</taxon>
        <taxon>core chlorophytes</taxon>
        <taxon>Chlorophyceae</taxon>
        <taxon>CS clade</taxon>
        <taxon>Sphaeropleales</taxon>
        <taxon>Scenedesmaceae</taxon>
        <taxon>Tetradesmus</taxon>
    </lineage>
</organism>
<protein>
    <submittedName>
        <fullName evidence="1">Uncharacterized protein</fullName>
    </submittedName>
</protein>
<reference evidence="1 2" key="1">
    <citation type="submission" date="2016-10" db="EMBL/GenBank/DDBJ databases">
        <authorList>
            <person name="Cai Z."/>
        </authorList>
    </citation>
    <scope>NUCLEOTIDE SEQUENCE [LARGE SCALE GENOMIC DNA]</scope>
</reference>
<dbReference type="GO" id="GO:0009535">
    <property type="term" value="C:chloroplast thylakoid membrane"/>
    <property type="evidence" value="ECO:0007669"/>
    <property type="project" value="InterPro"/>
</dbReference>
<dbReference type="InterPro" id="IPR039987">
    <property type="entry name" value="PGRL1"/>
</dbReference>
<dbReference type="GO" id="GO:0009773">
    <property type="term" value="P:photosynthetic electron transport in photosystem I"/>
    <property type="evidence" value="ECO:0007669"/>
    <property type="project" value="InterPro"/>
</dbReference>
<dbReference type="STRING" id="3088.A0A383V9G0"/>
<dbReference type="AlphaFoldDB" id="A0A383V9G0"/>
<accession>A0A383V9G0</accession>
<gene>
    <name evidence="1" type="ORF">BQ4739_LOCUS2829</name>
</gene>
<dbReference type="EMBL" id="FNXT01000212">
    <property type="protein sequence ID" value="SZX62225.1"/>
    <property type="molecule type" value="Genomic_DNA"/>
</dbReference>
<dbReference type="PANTHER" id="PTHR31032">
    <property type="entry name" value="PGR5-LIKE PROTEIN 1B, CHLOROPLASTIC"/>
    <property type="match status" value="1"/>
</dbReference>
<name>A0A383V9G0_TETOB</name>
<evidence type="ECO:0000313" key="1">
    <source>
        <dbReference type="EMBL" id="SZX62225.1"/>
    </source>
</evidence>